<organism evidence="2 3">
    <name type="scientific">Portunus trituberculatus</name>
    <name type="common">Swimming crab</name>
    <name type="synonym">Neptunus trituberculatus</name>
    <dbReference type="NCBI Taxonomy" id="210409"/>
    <lineage>
        <taxon>Eukaryota</taxon>
        <taxon>Metazoa</taxon>
        <taxon>Ecdysozoa</taxon>
        <taxon>Arthropoda</taxon>
        <taxon>Crustacea</taxon>
        <taxon>Multicrustacea</taxon>
        <taxon>Malacostraca</taxon>
        <taxon>Eumalacostraca</taxon>
        <taxon>Eucarida</taxon>
        <taxon>Decapoda</taxon>
        <taxon>Pleocyemata</taxon>
        <taxon>Brachyura</taxon>
        <taxon>Eubrachyura</taxon>
        <taxon>Portunoidea</taxon>
        <taxon>Portunidae</taxon>
        <taxon>Portuninae</taxon>
        <taxon>Portunus</taxon>
    </lineage>
</organism>
<feature type="region of interest" description="Disordered" evidence="1">
    <location>
        <begin position="1"/>
        <end position="118"/>
    </location>
</feature>
<name>A0A5B7JCX3_PORTR</name>
<accession>A0A5B7JCX3</accession>
<dbReference type="Proteomes" id="UP000324222">
    <property type="component" value="Unassembled WGS sequence"/>
</dbReference>
<feature type="compositionally biased region" description="Basic and acidic residues" evidence="1">
    <location>
        <begin position="10"/>
        <end position="70"/>
    </location>
</feature>
<protein>
    <submittedName>
        <fullName evidence="2">Uncharacterized protein</fullName>
    </submittedName>
</protein>
<gene>
    <name evidence="2" type="ORF">E2C01_087835</name>
</gene>
<feature type="compositionally biased region" description="Low complexity" evidence="1">
    <location>
        <begin position="99"/>
        <end position="109"/>
    </location>
</feature>
<sequence length="118" mass="13124">MDESDAGKVGIERREGRKGTVSGEETKVEKGNKDRTMDECVEEKSGIERRGRRERTTSGEETKMDIEIRGFRKFKLNSTSPSPPPPQPPPPPPPPQPLPTITQHLPTTHKSLIDNPDA</sequence>
<comment type="caution">
    <text evidence="2">The sequence shown here is derived from an EMBL/GenBank/DDBJ whole genome shotgun (WGS) entry which is preliminary data.</text>
</comment>
<keyword evidence="3" id="KW-1185">Reference proteome</keyword>
<reference evidence="2 3" key="1">
    <citation type="submission" date="2019-05" db="EMBL/GenBank/DDBJ databases">
        <title>Another draft genome of Portunus trituberculatus and its Hox gene families provides insights of decapod evolution.</title>
        <authorList>
            <person name="Jeong J.-H."/>
            <person name="Song I."/>
            <person name="Kim S."/>
            <person name="Choi T."/>
            <person name="Kim D."/>
            <person name="Ryu S."/>
            <person name="Kim W."/>
        </authorList>
    </citation>
    <scope>NUCLEOTIDE SEQUENCE [LARGE SCALE GENOMIC DNA]</scope>
    <source>
        <tissue evidence="2">Muscle</tissue>
    </source>
</reference>
<dbReference type="AlphaFoldDB" id="A0A5B7JCX3"/>
<feature type="compositionally biased region" description="Pro residues" evidence="1">
    <location>
        <begin position="81"/>
        <end position="98"/>
    </location>
</feature>
<evidence type="ECO:0000313" key="2">
    <source>
        <dbReference type="EMBL" id="MPC92729.1"/>
    </source>
</evidence>
<proteinExistence type="predicted"/>
<evidence type="ECO:0000256" key="1">
    <source>
        <dbReference type="SAM" id="MobiDB-lite"/>
    </source>
</evidence>
<evidence type="ECO:0000313" key="3">
    <source>
        <dbReference type="Proteomes" id="UP000324222"/>
    </source>
</evidence>
<dbReference type="EMBL" id="VSRR010092309">
    <property type="protein sequence ID" value="MPC92729.1"/>
    <property type="molecule type" value="Genomic_DNA"/>
</dbReference>